<dbReference type="PANTHER" id="PTHR30105">
    <property type="entry name" value="UNCHARACTERIZED YIBQ-RELATED"/>
    <property type="match status" value="1"/>
</dbReference>
<evidence type="ECO:0008006" key="4">
    <source>
        <dbReference type="Google" id="ProtNLM"/>
    </source>
</evidence>
<keyword evidence="3" id="KW-1185">Reference proteome</keyword>
<reference evidence="3" key="1">
    <citation type="journal article" date="2019" name="Int. J. Syst. Evol. Microbiol.">
        <title>The Global Catalogue of Microorganisms (GCM) 10K type strain sequencing project: providing services to taxonomists for standard genome sequencing and annotation.</title>
        <authorList>
            <consortium name="The Broad Institute Genomics Platform"/>
            <consortium name="The Broad Institute Genome Sequencing Center for Infectious Disease"/>
            <person name="Wu L."/>
            <person name="Ma J."/>
        </authorList>
    </citation>
    <scope>NUCLEOTIDE SEQUENCE [LARGE SCALE GENOMIC DNA]</scope>
    <source>
        <strain evidence="3">CGMCC 1.12769</strain>
    </source>
</reference>
<sequence>MRHLNGRSRVLLSLFSVVLLTVLGCNPIATAATQWSMEQAPLQAEGKEVREQKLAVIIDDLGNGMKGTEEIMKMPVKLTVAIMPFLRTTEADARRAHEQGHDVLLHLPMEPKHGNPKWLGPGAILSNMSPEEVRKRVEAAIDNVPYVIGINNHMGSRITGDEKVMSIILDVCRERGLFFIDSRTNYRSVVPKLAELKGMPEVHNEIFLDDFKTEQHISGQLRKVQEKLMQEGRCVTIGHVGTQGLKTATVLKQFIPAFQKQGVTFVGISDLVREKESPELSPGPGVILP</sequence>
<dbReference type="RefSeq" id="WP_188536581.1">
    <property type="nucleotide sequence ID" value="NZ_BMFT01000001.1"/>
</dbReference>
<comment type="caution">
    <text evidence="2">The sequence shown here is derived from an EMBL/GenBank/DDBJ whole genome shotgun (WGS) entry which is preliminary data.</text>
</comment>
<gene>
    <name evidence="2" type="ORF">GCM10008013_10910</name>
</gene>
<dbReference type="SUPFAM" id="SSF88713">
    <property type="entry name" value="Glycoside hydrolase/deacetylase"/>
    <property type="match status" value="1"/>
</dbReference>
<dbReference type="EMBL" id="BMFT01000001">
    <property type="protein sequence ID" value="GGH16241.1"/>
    <property type="molecule type" value="Genomic_DNA"/>
</dbReference>
<dbReference type="Proteomes" id="UP000659344">
    <property type="component" value="Unassembled WGS sequence"/>
</dbReference>
<protein>
    <recommendedName>
        <fullName evidence="4">Divergent polysaccharide deacetylase family protein</fullName>
    </recommendedName>
</protein>
<evidence type="ECO:0000313" key="2">
    <source>
        <dbReference type="EMBL" id="GGH16241.1"/>
    </source>
</evidence>
<dbReference type="CDD" id="cd10936">
    <property type="entry name" value="CE4_DAC2"/>
    <property type="match status" value="1"/>
</dbReference>
<keyword evidence="1" id="KW-0732">Signal</keyword>
<evidence type="ECO:0000256" key="1">
    <source>
        <dbReference type="SAM" id="SignalP"/>
    </source>
</evidence>
<dbReference type="PANTHER" id="PTHR30105:SF2">
    <property type="entry name" value="DIVERGENT POLYSACCHARIDE DEACETYLASE SUPERFAMILY"/>
    <property type="match status" value="1"/>
</dbReference>
<dbReference type="Gene3D" id="3.20.20.370">
    <property type="entry name" value="Glycoside hydrolase/deacetylase"/>
    <property type="match status" value="1"/>
</dbReference>
<dbReference type="InterPro" id="IPR011330">
    <property type="entry name" value="Glyco_hydro/deAcase_b/a-brl"/>
</dbReference>
<dbReference type="PROSITE" id="PS51257">
    <property type="entry name" value="PROKAR_LIPOPROTEIN"/>
    <property type="match status" value="1"/>
</dbReference>
<organism evidence="2 3">
    <name type="scientific">Paenibacillus segetis</name>
    <dbReference type="NCBI Taxonomy" id="1325360"/>
    <lineage>
        <taxon>Bacteria</taxon>
        <taxon>Bacillati</taxon>
        <taxon>Bacillota</taxon>
        <taxon>Bacilli</taxon>
        <taxon>Bacillales</taxon>
        <taxon>Paenibacillaceae</taxon>
        <taxon>Paenibacillus</taxon>
    </lineage>
</organism>
<dbReference type="Pfam" id="PF04748">
    <property type="entry name" value="Polysacc_deac_2"/>
    <property type="match status" value="1"/>
</dbReference>
<accession>A0ABQ1Y854</accession>
<name>A0ABQ1Y854_9BACL</name>
<dbReference type="InterPro" id="IPR006837">
    <property type="entry name" value="Divergent_DAC"/>
</dbReference>
<evidence type="ECO:0000313" key="3">
    <source>
        <dbReference type="Proteomes" id="UP000659344"/>
    </source>
</evidence>
<feature type="chain" id="PRO_5047242376" description="Divergent polysaccharide deacetylase family protein" evidence="1">
    <location>
        <begin position="32"/>
        <end position="289"/>
    </location>
</feature>
<proteinExistence type="predicted"/>
<feature type="signal peptide" evidence="1">
    <location>
        <begin position="1"/>
        <end position="31"/>
    </location>
</feature>